<proteinExistence type="predicted"/>
<evidence type="ECO:0000313" key="2">
    <source>
        <dbReference type="EMBL" id="MFD1948601.1"/>
    </source>
</evidence>
<dbReference type="EMBL" id="JBHUGD010000003">
    <property type="protein sequence ID" value="MFD1948601.1"/>
    <property type="molecule type" value="Genomic_DNA"/>
</dbReference>
<dbReference type="RefSeq" id="WP_343920813.1">
    <property type="nucleotide sequence ID" value="NZ_BAAAJT010000002.1"/>
</dbReference>
<feature type="region of interest" description="Disordered" evidence="1">
    <location>
        <begin position="570"/>
        <end position="589"/>
    </location>
</feature>
<feature type="region of interest" description="Disordered" evidence="1">
    <location>
        <begin position="1"/>
        <end position="26"/>
    </location>
</feature>
<organism evidence="2 3">
    <name type="scientific">Nocardioides aestuarii</name>
    <dbReference type="NCBI Taxonomy" id="252231"/>
    <lineage>
        <taxon>Bacteria</taxon>
        <taxon>Bacillati</taxon>
        <taxon>Actinomycetota</taxon>
        <taxon>Actinomycetes</taxon>
        <taxon>Propionibacteriales</taxon>
        <taxon>Nocardioidaceae</taxon>
        <taxon>Nocardioides</taxon>
    </lineage>
</organism>
<protein>
    <submittedName>
        <fullName evidence="2">Uncharacterized protein</fullName>
    </submittedName>
</protein>
<reference evidence="3" key="1">
    <citation type="journal article" date="2019" name="Int. J. Syst. Evol. Microbiol.">
        <title>The Global Catalogue of Microorganisms (GCM) 10K type strain sequencing project: providing services to taxonomists for standard genome sequencing and annotation.</title>
        <authorList>
            <consortium name="The Broad Institute Genomics Platform"/>
            <consortium name="The Broad Institute Genome Sequencing Center for Infectious Disease"/>
            <person name="Wu L."/>
            <person name="Ma J."/>
        </authorList>
    </citation>
    <scope>NUCLEOTIDE SEQUENCE [LARGE SCALE GENOMIC DNA]</scope>
    <source>
        <strain evidence="3">CGMCC 1.12477</strain>
    </source>
</reference>
<keyword evidence="3" id="KW-1185">Reference proteome</keyword>
<evidence type="ECO:0000313" key="3">
    <source>
        <dbReference type="Proteomes" id="UP001597351"/>
    </source>
</evidence>
<accession>A0ABW4TSK8</accession>
<dbReference type="Proteomes" id="UP001597351">
    <property type="component" value="Unassembled WGS sequence"/>
</dbReference>
<sequence>MDRATTLLPDDTIRLPPSTTDGDLDFGNRVPGALLDLLPGRRVAAMLRESGENGVGPVLAAARSTKTIARRIAKLDIHITAALPPPEALATCHRHANVTHHDRDDDQDPFTLRTTVVEMTGTPLVLLLMTGSAAQLDDDFDQPATRACAEFLTRFRPALSMAVELSRIGRDPWAMKDIVTTFRRIEKEYGIASWLCSNDDSRDWDPDALFLEPFSNTTEDRLFRAGRKGRAESLRFKSRVMGAIESELEPEIPMVGGRARDPGAGPVLPGFGQVHEVTERGLRGRPIMFADGAEGFPHPHEASGSLPRLVENGRELPYPDMLETLRWLFRTADTPGWTDLDKIGRELERRRFSHQGLRRIHGPTALFQASSHGTRKLLNLIMTRHLDDYHLRRTTRRRDGSEWLISDLPATISTADYRRLRERWPAPQIRDRPDTYLLTSTEVLVDDIEPGILQGRRRRSDNAIIYVVLTPDSSAHLGAHSRPVPPLPQAVYFSALFDALGRSGASLTPPPDDEPDELALLSAEVEVERQSLRQRRLAQQRRFRELDPGQQHQLDSTATRPDGLQIADSVERSTTSGTTLPPPAATDDGYIHDLREKYNSERQSLLTDEAQLRERQRQLETLQGQPRHPGLPVADLLLLAGAAANENDRQMRIPLHAATSDFRIYRRGAPTSPDDPSDPTPSFACTLTIHDPGVGTRQAQVRGTYPTRYQKETSAKVREILERLNDGVPLRSQAGTSRSDLPDLRRALGGRQALRVLGISDPRLLTMTMQCCHPLRPLVELDLTTPTEPMTLPPLDEEALGKLADDKGWPLALMRRIRTLHLEGTRTTSSWLYRSAPGTSTLYATGRRRRTGFHISQPLLLKTPRTRDDWYLDGRTATLLPCSWCGSRRIYSSRLMEAVGGICRACRRDRAGVRWPPAYDRFLE</sequence>
<feature type="compositionally biased region" description="Polar residues" evidence="1">
    <location>
        <begin position="550"/>
        <end position="559"/>
    </location>
</feature>
<comment type="caution">
    <text evidence="2">The sequence shown here is derived from an EMBL/GenBank/DDBJ whole genome shotgun (WGS) entry which is preliminary data.</text>
</comment>
<gene>
    <name evidence="2" type="ORF">ACFSDE_17500</name>
</gene>
<evidence type="ECO:0000256" key="1">
    <source>
        <dbReference type="SAM" id="MobiDB-lite"/>
    </source>
</evidence>
<feature type="region of interest" description="Disordered" evidence="1">
    <location>
        <begin position="541"/>
        <end position="565"/>
    </location>
</feature>
<name>A0ABW4TSK8_9ACTN</name>